<dbReference type="GeneID" id="37010141"/>
<dbReference type="VEuPathDB" id="FungiDB:CXQ85_004811"/>
<dbReference type="AlphaFoldDB" id="A0A2V1AWF8"/>
<keyword evidence="3" id="KW-1185">Reference proteome</keyword>
<reference evidence="2 3" key="1">
    <citation type="submission" date="2017-12" db="EMBL/GenBank/DDBJ databases">
        <title>Genome Sequence of a Multidrug-Resistant Candida haemulonii Isolate from a Patient with Chronic Leg Ulcers in Israel.</title>
        <authorList>
            <person name="Chow N.A."/>
            <person name="Gade L."/>
            <person name="Batra D."/>
            <person name="Rowe L.A."/>
            <person name="Ben-Ami R."/>
            <person name="Loparev V.N."/>
            <person name="Litvintseva A.P."/>
        </authorList>
    </citation>
    <scope>NUCLEOTIDE SEQUENCE [LARGE SCALE GENOMIC DNA]</scope>
    <source>
        <strain evidence="2 3">B11899</strain>
    </source>
</reference>
<dbReference type="EMBL" id="PKFO01000006">
    <property type="protein sequence ID" value="PVH22142.1"/>
    <property type="molecule type" value="Genomic_DNA"/>
</dbReference>
<comment type="caution">
    <text evidence="2">The sequence shown here is derived from an EMBL/GenBank/DDBJ whole genome shotgun (WGS) entry which is preliminary data.</text>
</comment>
<evidence type="ECO:0000313" key="2">
    <source>
        <dbReference type="EMBL" id="PVH22142.1"/>
    </source>
</evidence>
<name>A0A2V1AWF8_9ASCO</name>
<feature type="chain" id="PRO_5016171857" evidence="1">
    <location>
        <begin position="27"/>
        <end position="429"/>
    </location>
</feature>
<organism evidence="2 3">
    <name type="scientific">Candidozyma haemuli</name>
    <dbReference type="NCBI Taxonomy" id="45357"/>
    <lineage>
        <taxon>Eukaryota</taxon>
        <taxon>Fungi</taxon>
        <taxon>Dikarya</taxon>
        <taxon>Ascomycota</taxon>
        <taxon>Saccharomycotina</taxon>
        <taxon>Pichiomycetes</taxon>
        <taxon>Metschnikowiaceae</taxon>
        <taxon>Candidozyma</taxon>
    </lineage>
</organism>
<evidence type="ECO:0000313" key="3">
    <source>
        <dbReference type="Proteomes" id="UP000244309"/>
    </source>
</evidence>
<proteinExistence type="predicted"/>
<dbReference type="OrthoDB" id="4092725at2759"/>
<keyword evidence="1" id="KW-0732">Signal</keyword>
<dbReference type="RefSeq" id="XP_025343082.1">
    <property type="nucleotide sequence ID" value="XM_025488420.1"/>
</dbReference>
<gene>
    <name evidence="2" type="ORF">CXQ85_004811</name>
</gene>
<sequence length="429" mass="48070">MFVPIFVAVLAAIGAYFHLSPTLSTADPSVAQIEALRDYVSNDFAVSQPIHIRFRDIGFRFPDLIEATQVQLDYHLRSRGIPYRYPLIDELPKHIPRFGGESTVTKTADVFVLTEDGTEVITSSEPTADADSVDVSIAPSSEFSLDMAQGGNIGVWLDSYKYRAMMTYTLEAIHANDLPFYLAQTISDHLCEIDLNAYANRHTIDFDLYVPQLTLNVIAAEDSVKKDSSVVEDALKESIDKHLDAIRPFVNVTSKIQTIDVTKNRIPLQSMKNSTSQLTFIYSTTLEGFLNQIDGSHVYHLTRDVPKEISGDTYGTEYIEAQKLNENPRINITDFLSSAFNVLESQVGLTEKCSNKHLEVYFITKAHAINGISKTLDLISKSPDAANLLIFKEVCGLIDTILTEQEHDWATHLQHTLKLYNEAKERSLQ</sequence>
<evidence type="ECO:0000256" key="1">
    <source>
        <dbReference type="SAM" id="SignalP"/>
    </source>
</evidence>
<feature type="signal peptide" evidence="1">
    <location>
        <begin position="1"/>
        <end position="26"/>
    </location>
</feature>
<dbReference type="Proteomes" id="UP000244309">
    <property type="component" value="Unassembled WGS sequence"/>
</dbReference>
<accession>A0A2V1AWF8</accession>
<protein>
    <submittedName>
        <fullName evidence="2">Uncharacterized protein</fullName>
    </submittedName>
</protein>